<dbReference type="Proteomes" id="UP000199413">
    <property type="component" value="Unassembled WGS sequence"/>
</dbReference>
<evidence type="ECO:0000313" key="2">
    <source>
        <dbReference type="EMBL" id="SCL34823.1"/>
    </source>
</evidence>
<dbReference type="OrthoDB" id="3372196at2"/>
<dbReference type="STRING" id="568872.GA0070624_5092"/>
<dbReference type="RefSeq" id="WP_091345302.1">
    <property type="nucleotide sequence ID" value="NZ_FMHV01000002.1"/>
</dbReference>
<dbReference type="AlphaFoldDB" id="A0A1C6SZX4"/>
<dbReference type="InterPro" id="IPR013216">
    <property type="entry name" value="Methyltransf_11"/>
</dbReference>
<keyword evidence="3" id="KW-1185">Reference proteome</keyword>
<keyword evidence="2" id="KW-0489">Methyltransferase</keyword>
<dbReference type="SUPFAM" id="SSF53335">
    <property type="entry name" value="S-adenosyl-L-methionine-dependent methyltransferases"/>
    <property type="match status" value="1"/>
</dbReference>
<feature type="domain" description="Methyltransferase type 11" evidence="1">
    <location>
        <begin position="95"/>
        <end position="192"/>
    </location>
</feature>
<dbReference type="EMBL" id="FMHV01000002">
    <property type="protein sequence ID" value="SCL34823.1"/>
    <property type="molecule type" value="Genomic_DNA"/>
</dbReference>
<dbReference type="InterPro" id="IPR029063">
    <property type="entry name" value="SAM-dependent_MTases_sf"/>
</dbReference>
<sequence>MLLRIRVVVHAACLLRTSNQYSAHVTSEKPAVPVMHDAAYFDQWYADMVASPARDAIIARTLGLPPELQDAGTLTWQGVAEVTEELRLPQNGLLLDIACGRGGYGIEVAERAGTRLVGVDFSAVALEQAKSISARRLPAGRSEFQIGTLFATGLPTGVADGLMCVDAVQFAEPPLAALLEFRRLLTSGGRLALTCWEAVDPSDERVPPRIHAVNLRRDLPKAGFVDVAVHEKPEWRQAERAMWEEAVAAVDSDAAVRSLQAEGRRSLDTFDSLRRVFATATAP</sequence>
<dbReference type="Gene3D" id="3.40.50.150">
    <property type="entry name" value="Vaccinia Virus protein VP39"/>
    <property type="match status" value="1"/>
</dbReference>
<evidence type="ECO:0000313" key="3">
    <source>
        <dbReference type="Proteomes" id="UP000199413"/>
    </source>
</evidence>
<keyword evidence="2" id="KW-0808">Transferase</keyword>
<protein>
    <submittedName>
        <fullName evidence="2">Methyltransferase domain-containing protein</fullName>
    </submittedName>
</protein>
<organism evidence="2 3">
    <name type="scientific">Micromonospora rhizosphaerae</name>
    <dbReference type="NCBI Taxonomy" id="568872"/>
    <lineage>
        <taxon>Bacteria</taxon>
        <taxon>Bacillati</taxon>
        <taxon>Actinomycetota</taxon>
        <taxon>Actinomycetes</taxon>
        <taxon>Micromonosporales</taxon>
        <taxon>Micromonosporaceae</taxon>
        <taxon>Micromonospora</taxon>
    </lineage>
</organism>
<name>A0A1C6SZX4_9ACTN</name>
<evidence type="ECO:0000259" key="1">
    <source>
        <dbReference type="Pfam" id="PF08241"/>
    </source>
</evidence>
<dbReference type="Pfam" id="PF08241">
    <property type="entry name" value="Methyltransf_11"/>
    <property type="match status" value="1"/>
</dbReference>
<dbReference type="GO" id="GO:0032259">
    <property type="term" value="P:methylation"/>
    <property type="evidence" value="ECO:0007669"/>
    <property type="project" value="UniProtKB-KW"/>
</dbReference>
<accession>A0A1C6SZX4</accession>
<proteinExistence type="predicted"/>
<dbReference type="GO" id="GO:0008757">
    <property type="term" value="F:S-adenosylmethionine-dependent methyltransferase activity"/>
    <property type="evidence" value="ECO:0007669"/>
    <property type="project" value="InterPro"/>
</dbReference>
<reference evidence="3" key="1">
    <citation type="submission" date="2016-06" db="EMBL/GenBank/DDBJ databases">
        <authorList>
            <person name="Varghese N."/>
            <person name="Submissions Spin"/>
        </authorList>
    </citation>
    <scope>NUCLEOTIDE SEQUENCE [LARGE SCALE GENOMIC DNA]</scope>
    <source>
        <strain evidence="3">DSM 45431</strain>
    </source>
</reference>
<gene>
    <name evidence="2" type="ORF">GA0070624_5092</name>
</gene>
<dbReference type="CDD" id="cd02440">
    <property type="entry name" value="AdoMet_MTases"/>
    <property type="match status" value="1"/>
</dbReference>